<dbReference type="STRING" id="1451189.CFAL_09430"/>
<proteinExistence type="inferred from homology"/>
<dbReference type="GO" id="GO:0003700">
    <property type="term" value="F:DNA-binding transcription factor activity"/>
    <property type="evidence" value="ECO:0007669"/>
    <property type="project" value="InterPro"/>
</dbReference>
<evidence type="ECO:0000313" key="8">
    <source>
        <dbReference type="EMBL" id="RIX36827.1"/>
    </source>
</evidence>
<dbReference type="PANTHER" id="PTHR30346:SF29">
    <property type="entry name" value="LYSR SUBSTRATE-BINDING"/>
    <property type="match status" value="1"/>
</dbReference>
<dbReference type="InterPro" id="IPR036390">
    <property type="entry name" value="WH_DNA-bd_sf"/>
</dbReference>
<dbReference type="Pfam" id="PF03466">
    <property type="entry name" value="LysR_substrate"/>
    <property type="match status" value="1"/>
</dbReference>
<evidence type="ECO:0000256" key="6">
    <source>
        <dbReference type="SAM" id="MobiDB-lite"/>
    </source>
</evidence>
<keyword evidence="5" id="KW-0804">Transcription</keyword>
<dbReference type="AlphaFoldDB" id="A0A418Q9Y2"/>
<dbReference type="Proteomes" id="UP000285278">
    <property type="component" value="Unassembled WGS sequence"/>
</dbReference>
<evidence type="ECO:0000256" key="5">
    <source>
        <dbReference type="ARBA" id="ARBA00023163"/>
    </source>
</evidence>
<dbReference type="Gene3D" id="1.10.10.10">
    <property type="entry name" value="Winged helix-like DNA-binding domain superfamily/Winged helix DNA-binding domain"/>
    <property type="match status" value="1"/>
</dbReference>
<dbReference type="EMBL" id="QXJK01000001">
    <property type="protein sequence ID" value="RIX36827.1"/>
    <property type="molecule type" value="Genomic_DNA"/>
</dbReference>
<dbReference type="SUPFAM" id="SSF46785">
    <property type="entry name" value="Winged helix' DNA-binding domain"/>
    <property type="match status" value="1"/>
</dbReference>
<dbReference type="PROSITE" id="PS50931">
    <property type="entry name" value="HTH_LYSR"/>
    <property type="match status" value="1"/>
</dbReference>
<dbReference type="InterPro" id="IPR036388">
    <property type="entry name" value="WH-like_DNA-bd_sf"/>
</dbReference>
<sequence>MLNLARLAMLRELQRTGTMTAAAESLHYTHSAISQQLAQLERETGYTLFEKVGRRVELTEQGAILADYAVQMLALSEEAEAALAGSHRQVRGVLRVASFQTMVATVVPQALNMLQERHPDLTVEITQDEGARATEKLFSKQFDVVLDEDYPGVSLPLRPGVHRENIFEDPMRLVTPATGPWSEVESLEELSDAAWVLDPADGAPGIWARAMCRQAGFEPKVQFESVDALLFKHLVREGHAVAFLPDLLLVDEVGTAGGGHAGGSQSGGYDARGATMRVLSLPNNPIRSLYTTVLEGRQHHPAIKAFRAAIFEAAHGAAQEVSHSAAPEADAGLGRVSGAQAKR</sequence>
<organism evidence="8 9">
    <name type="scientific">Corynebacterium falsenii</name>
    <dbReference type="NCBI Taxonomy" id="108486"/>
    <lineage>
        <taxon>Bacteria</taxon>
        <taxon>Bacillati</taxon>
        <taxon>Actinomycetota</taxon>
        <taxon>Actinomycetes</taxon>
        <taxon>Mycobacteriales</taxon>
        <taxon>Corynebacteriaceae</taxon>
        <taxon>Corynebacterium</taxon>
    </lineage>
</organism>
<feature type="region of interest" description="Disordered" evidence="6">
    <location>
        <begin position="321"/>
        <end position="343"/>
    </location>
</feature>
<comment type="caution">
    <text evidence="8">The sequence shown here is derived from an EMBL/GenBank/DDBJ whole genome shotgun (WGS) entry which is preliminary data.</text>
</comment>
<evidence type="ECO:0000256" key="2">
    <source>
        <dbReference type="ARBA" id="ARBA00023015"/>
    </source>
</evidence>
<comment type="similarity">
    <text evidence="1">Belongs to the LysR transcriptional regulatory family.</text>
</comment>
<keyword evidence="2" id="KW-0805">Transcription regulation</keyword>
<dbReference type="Pfam" id="PF00126">
    <property type="entry name" value="HTH_1"/>
    <property type="match status" value="1"/>
</dbReference>
<dbReference type="SUPFAM" id="SSF53850">
    <property type="entry name" value="Periplasmic binding protein-like II"/>
    <property type="match status" value="1"/>
</dbReference>
<accession>A0A418Q9Y2</accession>
<dbReference type="Gene3D" id="3.40.190.10">
    <property type="entry name" value="Periplasmic binding protein-like II"/>
    <property type="match status" value="2"/>
</dbReference>
<evidence type="ECO:0000256" key="4">
    <source>
        <dbReference type="ARBA" id="ARBA00023159"/>
    </source>
</evidence>
<keyword evidence="3" id="KW-0238">DNA-binding</keyword>
<dbReference type="GO" id="GO:0032993">
    <property type="term" value="C:protein-DNA complex"/>
    <property type="evidence" value="ECO:0007669"/>
    <property type="project" value="TreeGrafter"/>
</dbReference>
<dbReference type="GO" id="GO:0003677">
    <property type="term" value="F:DNA binding"/>
    <property type="evidence" value="ECO:0007669"/>
    <property type="project" value="UniProtKB-KW"/>
</dbReference>
<dbReference type="PANTHER" id="PTHR30346">
    <property type="entry name" value="TRANSCRIPTIONAL DUAL REGULATOR HCAR-RELATED"/>
    <property type="match status" value="1"/>
</dbReference>
<evidence type="ECO:0000256" key="1">
    <source>
        <dbReference type="ARBA" id="ARBA00009437"/>
    </source>
</evidence>
<protein>
    <submittedName>
        <fullName evidence="8">LysR family transcriptional regulator</fullName>
    </submittedName>
</protein>
<dbReference type="InterPro" id="IPR000847">
    <property type="entry name" value="LysR_HTH_N"/>
</dbReference>
<evidence type="ECO:0000259" key="7">
    <source>
        <dbReference type="PROSITE" id="PS50931"/>
    </source>
</evidence>
<evidence type="ECO:0000313" key="9">
    <source>
        <dbReference type="Proteomes" id="UP000285278"/>
    </source>
</evidence>
<keyword evidence="4" id="KW-0010">Activator</keyword>
<keyword evidence="9" id="KW-1185">Reference proteome</keyword>
<reference evidence="8 9" key="1">
    <citation type="submission" date="2018-09" db="EMBL/GenBank/DDBJ databases">
        <title>Optimization and identification of Corynebacterium falsenii FN1-14 from fish paste.</title>
        <authorList>
            <person name="Daroonpunt R."/>
            <person name="Tanasupawat S."/>
        </authorList>
    </citation>
    <scope>NUCLEOTIDE SEQUENCE [LARGE SCALE GENOMIC DNA]</scope>
    <source>
        <strain evidence="8 9">FN1-14</strain>
    </source>
</reference>
<dbReference type="InterPro" id="IPR005119">
    <property type="entry name" value="LysR_subst-bd"/>
</dbReference>
<evidence type="ECO:0000256" key="3">
    <source>
        <dbReference type="ARBA" id="ARBA00023125"/>
    </source>
</evidence>
<gene>
    <name evidence="8" type="ORF">D3M95_01065</name>
</gene>
<dbReference type="OrthoDB" id="4131546at2"/>
<dbReference type="PRINTS" id="PR00039">
    <property type="entry name" value="HTHLYSR"/>
</dbReference>
<name>A0A418Q9Y2_9CORY</name>
<feature type="domain" description="HTH lysR-type" evidence="7">
    <location>
        <begin position="2"/>
        <end position="59"/>
    </location>
</feature>